<comment type="subcellular location">
    <subcellularLocation>
        <location evidence="1">Cell membrane</location>
        <topology evidence="1">Multi-pass membrane protein</topology>
    </subcellularLocation>
</comment>
<feature type="domain" description="Major facilitator superfamily (MFS) profile" evidence="10">
    <location>
        <begin position="9"/>
        <end position="388"/>
    </location>
</feature>
<dbReference type="RefSeq" id="WP_378974181.1">
    <property type="nucleotide sequence ID" value="NZ_JBHTBJ010000027.1"/>
</dbReference>
<feature type="transmembrane region" description="Helical" evidence="9">
    <location>
        <begin position="12"/>
        <end position="36"/>
    </location>
</feature>
<comment type="caution">
    <text evidence="11">The sequence shown here is derived from an EMBL/GenBank/DDBJ whole genome shotgun (WGS) entry which is preliminary data.</text>
</comment>
<feature type="transmembrane region" description="Helical" evidence="9">
    <location>
        <begin position="48"/>
        <end position="65"/>
    </location>
</feature>
<gene>
    <name evidence="11" type="ORF">ACFQS1_28485</name>
</gene>
<dbReference type="InterPro" id="IPR011701">
    <property type="entry name" value="MFS"/>
</dbReference>
<keyword evidence="12" id="KW-1185">Reference proteome</keyword>
<dbReference type="Proteomes" id="UP001596548">
    <property type="component" value="Unassembled WGS sequence"/>
</dbReference>
<dbReference type="Gene3D" id="1.20.1250.20">
    <property type="entry name" value="MFS general substrate transporter like domains"/>
    <property type="match status" value="2"/>
</dbReference>
<dbReference type="InterPro" id="IPR036259">
    <property type="entry name" value="MFS_trans_sf"/>
</dbReference>
<organism evidence="11 12">
    <name type="scientific">Paractinoplanes rhizophilus</name>
    <dbReference type="NCBI Taxonomy" id="1416877"/>
    <lineage>
        <taxon>Bacteria</taxon>
        <taxon>Bacillati</taxon>
        <taxon>Actinomycetota</taxon>
        <taxon>Actinomycetes</taxon>
        <taxon>Micromonosporales</taxon>
        <taxon>Micromonosporaceae</taxon>
        <taxon>Paractinoplanes</taxon>
    </lineage>
</organism>
<keyword evidence="5" id="KW-0762">Sugar transport</keyword>
<evidence type="ECO:0000313" key="12">
    <source>
        <dbReference type="Proteomes" id="UP001596548"/>
    </source>
</evidence>
<feature type="transmembrane region" description="Helical" evidence="9">
    <location>
        <begin position="278"/>
        <end position="301"/>
    </location>
</feature>
<dbReference type="SUPFAM" id="SSF103473">
    <property type="entry name" value="MFS general substrate transporter"/>
    <property type="match status" value="1"/>
</dbReference>
<evidence type="ECO:0000256" key="8">
    <source>
        <dbReference type="ARBA" id="ARBA00023136"/>
    </source>
</evidence>
<comment type="similarity">
    <text evidence="2">Belongs to the major facilitator superfamily. Set transporter family.</text>
</comment>
<protein>
    <submittedName>
        <fullName evidence="11">Sugar efflux transporter</fullName>
    </submittedName>
</protein>
<feature type="transmembrane region" description="Helical" evidence="9">
    <location>
        <begin position="210"/>
        <end position="228"/>
    </location>
</feature>
<keyword evidence="7 9" id="KW-1133">Transmembrane helix</keyword>
<dbReference type="CDD" id="cd17471">
    <property type="entry name" value="MFS_Set"/>
    <property type="match status" value="1"/>
</dbReference>
<keyword evidence="4" id="KW-1003">Cell membrane</keyword>
<name>A0ABW2HXL9_9ACTN</name>
<dbReference type="Pfam" id="PF07690">
    <property type="entry name" value="MFS_1"/>
    <property type="match status" value="1"/>
</dbReference>
<evidence type="ECO:0000259" key="10">
    <source>
        <dbReference type="PROSITE" id="PS50850"/>
    </source>
</evidence>
<feature type="transmembrane region" description="Helical" evidence="9">
    <location>
        <begin position="248"/>
        <end position="271"/>
    </location>
</feature>
<evidence type="ECO:0000256" key="9">
    <source>
        <dbReference type="SAM" id="Phobius"/>
    </source>
</evidence>
<dbReference type="PANTHER" id="PTHR23535:SF2">
    <property type="entry name" value="SUGAR EFFLUX TRANSPORTER A-RELATED"/>
    <property type="match status" value="1"/>
</dbReference>
<dbReference type="PROSITE" id="PS50850">
    <property type="entry name" value="MFS"/>
    <property type="match status" value="1"/>
</dbReference>
<keyword evidence="3" id="KW-0813">Transport</keyword>
<sequence length="404" mass="42245">MAVPPLTRRLLPLSLIFIVVGLATSFVGPYLALFLAEGLHAGPIRTTAFLIVAPISGVAVSWLIGRVSDRRPIRRQLLITAALAGALGAGLTAVLRNYWAVLAVTVTLTAIAGSLFPQSFAYARQMLHQKDPSRAAFGISALRTLFSAAWVGGPPLAALILAAHGFGWTYGLAGALYLVGALLVVTMLPKVPAAAVTPAPHEATHAKSPAALFLIIASFTVVTTASTLNVQAMPLFVRDDLGGTISQAGLILGVCAALEIPMMLALGALATRVPIRRLIFVGVLCAVAYHAVAATAAHVWVLAAAQLLQAVVISTVGALSISYVQDLMPEHPGRATTMVTNTFPIGQIMAAPLFGLAQHFDFRLAYAFNLGLCLVGALLLVASGRTRALHRKRLITREPAISAA</sequence>
<evidence type="ECO:0000313" key="11">
    <source>
        <dbReference type="EMBL" id="MFC7277943.1"/>
    </source>
</evidence>
<reference evidence="12" key="1">
    <citation type="journal article" date="2019" name="Int. J. Syst. Evol. Microbiol.">
        <title>The Global Catalogue of Microorganisms (GCM) 10K type strain sequencing project: providing services to taxonomists for standard genome sequencing and annotation.</title>
        <authorList>
            <consortium name="The Broad Institute Genomics Platform"/>
            <consortium name="The Broad Institute Genome Sequencing Center for Infectious Disease"/>
            <person name="Wu L."/>
            <person name="Ma J."/>
        </authorList>
    </citation>
    <scope>NUCLEOTIDE SEQUENCE [LARGE SCALE GENOMIC DNA]</scope>
    <source>
        <strain evidence="12">XZYJT-10</strain>
    </source>
</reference>
<evidence type="ECO:0000256" key="3">
    <source>
        <dbReference type="ARBA" id="ARBA00022448"/>
    </source>
</evidence>
<evidence type="ECO:0000256" key="2">
    <source>
        <dbReference type="ARBA" id="ARBA00006523"/>
    </source>
</evidence>
<evidence type="ECO:0000256" key="5">
    <source>
        <dbReference type="ARBA" id="ARBA00022597"/>
    </source>
</evidence>
<feature type="transmembrane region" description="Helical" evidence="9">
    <location>
        <begin position="363"/>
        <end position="383"/>
    </location>
</feature>
<dbReference type="PANTHER" id="PTHR23535">
    <property type="entry name" value="SUGAR EFFLUX TRANSPORTER A-RELATED"/>
    <property type="match status" value="1"/>
</dbReference>
<evidence type="ECO:0000256" key="1">
    <source>
        <dbReference type="ARBA" id="ARBA00004651"/>
    </source>
</evidence>
<evidence type="ECO:0000256" key="7">
    <source>
        <dbReference type="ARBA" id="ARBA00022989"/>
    </source>
</evidence>
<dbReference type="EMBL" id="JBHTBJ010000027">
    <property type="protein sequence ID" value="MFC7277943.1"/>
    <property type="molecule type" value="Genomic_DNA"/>
</dbReference>
<feature type="transmembrane region" description="Helical" evidence="9">
    <location>
        <begin position="135"/>
        <end position="162"/>
    </location>
</feature>
<accession>A0ABW2HXL9</accession>
<evidence type="ECO:0000256" key="4">
    <source>
        <dbReference type="ARBA" id="ARBA00022475"/>
    </source>
</evidence>
<keyword evidence="6 9" id="KW-0812">Transmembrane</keyword>
<evidence type="ECO:0000256" key="6">
    <source>
        <dbReference type="ARBA" id="ARBA00022692"/>
    </source>
</evidence>
<feature type="transmembrane region" description="Helical" evidence="9">
    <location>
        <begin position="101"/>
        <end position="123"/>
    </location>
</feature>
<proteinExistence type="inferred from homology"/>
<dbReference type="InterPro" id="IPR020846">
    <property type="entry name" value="MFS_dom"/>
</dbReference>
<feature type="transmembrane region" description="Helical" evidence="9">
    <location>
        <begin position="168"/>
        <end position="189"/>
    </location>
</feature>
<keyword evidence="8 9" id="KW-0472">Membrane</keyword>
<feature type="transmembrane region" description="Helical" evidence="9">
    <location>
        <begin position="77"/>
        <end position="95"/>
    </location>
</feature>